<dbReference type="GO" id="GO:0000184">
    <property type="term" value="P:nuclear-transcribed mRNA catabolic process, nonsense-mediated decay"/>
    <property type="evidence" value="ECO:0007669"/>
    <property type="project" value="TreeGrafter"/>
</dbReference>
<evidence type="ECO:0000256" key="1">
    <source>
        <dbReference type="ARBA" id="ARBA00022737"/>
    </source>
</evidence>
<evidence type="ECO:0000313" key="5">
    <source>
        <dbReference type="EMBL" id="CAA7407549.1"/>
    </source>
</evidence>
<feature type="domain" description="Telomerase activating protein Est1-like N-terminal" evidence="4">
    <location>
        <begin position="70"/>
        <end position="188"/>
    </location>
</feature>
<proteinExistence type="predicted"/>
<dbReference type="AlphaFoldDB" id="A0A7I8LC23"/>
<dbReference type="FunFam" id="1.25.40.10:FF:000225">
    <property type="entry name" value="Protein SMG7"/>
    <property type="match status" value="1"/>
</dbReference>
<reference evidence="5" key="1">
    <citation type="submission" date="2020-02" db="EMBL/GenBank/DDBJ databases">
        <authorList>
            <person name="Scholz U."/>
            <person name="Mascher M."/>
            <person name="Fiebig A."/>
        </authorList>
    </citation>
    <scope>NUCLEOTIDE SEQUENCE</scope>
</reference>
<dbReference type="GO" id="GO:0005697">
    <property type="term" value="C:telomerase holoenzyme complex"/>
    <property type="evidence" value="ECO:0007669"/>
    <property type="project" value="TreeGrafter"/>
</dbReference>
<gene>
    <name evidence="5" type="ORF">SI8410_14018227</name>
</gene>
<dbReference type="PANTHER" id="PTHR15696:SF25">
    <property type="entry name" value="OS08G0305300 PROTEIN"/>
    <property type="match status" value="1"/>
</dbReference>
<dbReference type="Gene3D" id="1.25.40.10">
    <property type="entry name" value="Tetratricopeptide repeat domain"/>
    <property type="match status" value="1"/>
</dbReference>
<evidence type="ECO:0000256" key="2">
    <source>
        <dbReference type="SAM" id="MobiDB-lite"/>
    </source>
</evidence>
<dbReference type="InterPro" id="IPR045153">
    <property type="entry name" value="Est1/Ebs1-like"/>
</dbReference>
<dbReference type="InterPro" id="IPR018834">
    <property type="entry name" value="DNA/RNA-bd_Est1-type"/>
</dbReference>
<dbReference type="Pfam" id="PF10374">
    <property type="entry name" value="EST1"/>
    <property type="match status" value="1"/>
</dbReference>
<evidence type="ECO:0000313" key="6">
    <source>
        <dbReference type="Proteomes" id="UP000663760"/>
    </source>
</evidence>
<dbReference type="InterPro" id="IPR019458">
    <property type="entry name" value="Est1-like_N"/>
</dbReference>
<dbReference type="GO" id="GO:0042162">
    <property type="term" value="F:telomeric DNA binding"/>
    <property type="evidence" value="ECO:0007669"/>
    <property type="project" value="TreeGrafter"/>
</dbReference>
<dbReference type="InterPro" id="IPR011990">
    <property type="entry name" value="TPR-like_helical_dom_sf"/>
</dbReference>
<dbReference type="OrthoDB" id="69928at2759"/>
<evidence type="ECO:0000259" key="3">
    <source>
        <dbReference type="Pfam" id="PF10373"/>
    </source>
</evidence>
<protein>
    <submittedName>
        <fullName evidence="5">Uncharacterized protein</fullName>
    </submittedName>
</protein>
<dbReference type="PANTHER" id="PTHR15696">
    <property type="entry name" value="SMG-7 SUPPRESSOR WITH MORPHOLOGICAL EFFECT ON GENITALIA PROTEIN 7"/>
    <property type="match status" value="1"/>
</dbReference>
<evidence type="ECO:0000259" key="4">
    <source>
        <dbReference type="Pfam" id="PF10374"/>
    </source>
</evidence>
<name>A0A7I8LC23_SPIIN</name>
<feature type="compositionally biased region" description="Polar residues" evidence="2">
    <location>
        <begin position="687"/>
        <end position="696"/>
    </location>
</feature>
<sequence length="1019" mass="112195">MSAPVMDNSSTTRSREVAQRLFQTNLELEEARRKAVKLKIPSDQNAWSQMRDNFETIILEDHDFSEKHGVEYSLWQLHHRKIDEYRAHLSAASTAAQGGKVPSRPDRTKKIFSSFKSFLSEASGFYHDLILKIRAKYGLPLGYFSEGPENQAILSKDIKKSSDTKKALISCHRCLIFLGDLARYKGMYGEGDSASRDYAAASSYYMQAASLWPSSGNPHHQLAILSICTDENELTTIYRYFRSLAVENPLLTARDNLIVAFEKNRQKCSQLPANPKTNPLKIRMTGRGRGYTGVLAKNVKSEDVPVKERELGVPEIFNAFCIRFVRLNGILYTRTSLETFGEIFSSAVNDLTELLSSGPDEGLNFGTDAADNGMFLLKLVAILIFSVYNVSRESESQSYAEILQRSVLLQNAFTAAFEFMGSILKRCTELHDATSSYLLPTILVFIEWLACHPDIASGVEVEEKQASARSIFWSYFVSLMNRLLLSGLVASGGEEDACFFDMSRYDEGETENRLALWEDFELRGFVPLAPAQLILNFSGKHSYVSDGSSKEKKSRIQRILGAGKALTSVVSVDQKKIYFDSKMKKYILGDHLPSHEDEFQASYSNFSKPNGITSVEDYPLDNNVIAGGIQSKAQLCSEGEEDEVIVFKPTVAEKPSNGLKSSVHDVVQPFQVSSPNGLQPSGYEIPQSGQSSSSDWQNYLRPLSAPLVDNPKSAFPASSYIHSTPVNTVQQPVLPASESSVYMNPLRVSALQQPLQSVSVANSTASILQQPLQHVNPTSKWVMNQETFFSDGLQNMRITDDGLGSQRGMWGGLSAIQPTFPSIPFSGSAVSDHGSLVSNQTKAAETIIPSNLDAFLAAAASSDGLALSSSSTLPVNSWKAPVGRPVRRLGPPPGFNAVPSKQKLEDAISSSVSKDQSALVDDYSWLDGYSSANNGVTTVDSFNYATNNMQPQVTSSAGNNLNGVMSFPFPGKQVPLLPAQVESNNTWDDYRLIPHLKQGNQEPGPVLDQAQSLWPNYYV</sequence>
<feature type="region of interest" description="Disordered" evidence="2">
    <location>
        <begin position="674"/>
        <end position="696"/>
    </location>
</feature>
<dbReference type="SUPFAM" id="SSF48452">
    <property type="entry name" value="TPR-like"/>
    <property type="match status" value="1"/>
</dbReference>
<keyword evidence="6" id="KW-1185">Reference proteome</keyword>
<feature type="domain" description="DNA/RNA-binding" evidence="3">
    <location>
        <begin position="201"/>
        <end position="531"/>
    </location>
</feature>
<accession>A0A7I8LC23</accession>
<dbReference type="GO" id="GO:0070034">
    <property type="term" value="F:telomerase RNA binding"/>
    <property type="evidence" value="ECO:0007669"/>
    <property type="project" value="TreeGrafter"/>
</dbReference>
<dbReference type="Proteomes" id="UP000663760">
    <property type="component" value="Chromosome 14"/>
</dbReference>
<organism evidence="5 6">
    <name type="scientific">Spirodela intermedia</name>
    <name type="common">Intermediate duckweed</name>
    <dbReference type="NCBI Taxonomy" id="51605"/>
    <lineage>
        <taxon>Eukaryota</taxon>
        <taxon>Viridiplantae</taxon>
        <taxon>Streptophyta</taxon>
        <taxon>Embryophyta</taxon>
        <taxon>Tracheophyta</taxon>
        <taxon>Spermatophyta</taxon>
        <taxon>Magnoliopsida</taxon>
        <taxon>Liliopsida</taxon>
        <taxon>Araceae</taxon>
        <taxon>Lemnoideae</taxon>
        <taxon>Spirodela</taxon>
    </lineage>
</organism>
<keyword evidence="1" id="KW-0677">Repeat</keyword>
<dbReference type="Pfam" id="PF10373">
    <property type="entry name" value="EST1_DNA_bind"/>
    <property type="match status" value="1"/>
</dbReference>
<dbReference type="EMBL" id="LR746277">
    <property type="protein sequence ID" value="CAA7407549.1"/>
    <property type="molecule type" value="Genomic_DNA"/>
</dbReference>